<evidence type="ECO:0000256" key="2">
    <source>
        <dbReference type="PIRNR" id="PIRNR001788"/>
    </source>
</evidence>
<dbReference type="AlphaFoldDB" id="A0A5K1VPE4"/>
<dbReference type="PIRSF" id="PIRSF001788">
    <property type="entry name" value="GMF-beta"/>
    <property type="match status" value="1"/>
</dbReference>
<evidence type="ECO:0000259" key="3">
    <source>
        <dbReference type="PROSITE" id="PS51263"/>
    </source>
</evidence>
<dbReference type="InterPro" id="IPR029006">
    <property type="entry name" value="ADF-H/Gelsolin-like_dom_sf"/>
</dbReference>
<dbReference type="VEuPathDB" id="AmoebaDB:EHI5A_006710"/>
<dbReference type="InterPro" id="IPR011171">
    <property type="entry name" value="GMF"/>
</dbReference>
<reference evidence="4 5" key="1">
    <citation type="submission" date="2016-05" db="EMBL/GenBank/DDBJ databases">
        <title>First whole genome sequencing of Entamoeba histolytica HM1:IMSS-clone-6.</title>
        <authorList>
            <person name="Mukherjee Avik.K."/>
            <person name="Izumyama S."/>
            <person name="Nakada-Tsukui K."/>
            <person name="Nozaki T."/>
        </authorList>
    </citation>
    <scope>NUCLEOTIDE SEQUENCE [LARGE SCALE GENOMIC DNA]</scope>
    <source>
        <strain evidence="4 5">HM1:IMSS clone 6</strain>
    </source>
</reference>
<gene>
    <name evidence="4" type="ORF">CL6EHI_152990</name>
</gene>
<comment type="caution">
    <text evidence="4">The sequence shown here is derived from an EMBL/GenBank/DDBJ whole genome shotgun (WGS) entry which is preliminary data.</text>
</comment>
<dbReference type="SMART" id="SM00102">
    <property type="entry name" value="ADF"/>
    <property type="match status" value="1"/>
</dbReference>
<dbReference type="FunFam" id="3.40.20.10:FF:000087">
    <property type="entry name" value="Actin-binding protein, cofilin/tropomyosin family protein"/>
    <property type="match status" value="1"/>
</dbReference>
<protein>
    <submittedName>
        <fullName evidence="4">Actin-binding protein cofilin tropomyosin family</fullName>
    </submittedName>
</protein>
<dbReference type="GO" id="GO:0003779">
    <property type="term" value="F:actin binding"/>
    <property type="evidence" value="ECO:0007669"/>
    <property type="project" value="InterPro"/>
</dbReference>
<dbReference type="GO" id="GO:0071846">
    <property type="term" value="P:actin filament debranching"/>
    <property type="evidence" value="ECO:0007669"/>
    <property type="project" value="InterPro"/>
</dbReference>
<dbReference type="PANTHER" id="PTHR11249">
    <property type="entry name" value="GLIAL FACTOR NATURATION FACTOR"/>
    <property type="match status" value="1"/>
</dbReference>
<dbReference type="PROSITE" id="PS51263">
    <property type="entry name" value="ADF_H"/>
    <property type="match status" value="1"/>
</dbReference>
<organism evidence="4 5">
    <name type="scientific">Entamoeba histolytica</name>
    <dbReference type="NCBI Taxonomy" id="5759"/>
    <lineage>
        <taxon>Eukaryota</taxon>
        <taxon>Amoebozoa</taxon>
        <taxon>Evosea</taxon>
        <taxon>Archamoebae</taxon>
        <taxon>Mastigamoebida</taxon>
        <taxon>Entamoebidae</taxon>
        <taxon>Entamoeba</taxon>
    </lineage>
</organism>
<accession>A0A5K1VPE4</accession>
<comment type="similarity">
    <text evidence="1 2">Belongs to the actin-binding proteins ADF family. GMF subfamily.</text>
</comment>
<sequence>MNSFATLSADAAAQFKKFKIKRNPENCALILKINRSNSLIEVEEELDNTPLLDLQDYLPTTEPRFIVYSYKFETRDGRITYPLVLIYSSPTGINPQFSMIYTSCVASLQSSLPGVQRNYTVKDVEDLTDEWMIENLKKA</sequence>
<proteinExistence type="inferred from homology"/>
<dbReference type="Pfam" id="PF00241">
    <property type="entry name" value="Cofilin_ADF"/>
    <property type="match status" value="1"/>
</dbReference>
<dbReference type="OMA" id="EWKMLYA"/>
<dbReference type="PANTHER" id="PTHR11249:SF2">
    <property type="entry name" value="GLIA MATURATION FACTOR"/>
    <property type="match status" value="1"/>
</dbReference>
<feature type="domain" description="ADF-H" evidence="3">
    <location>
        <begin position="3"/>
        <end position="137"/>
    </location>
</feature>
<evidence type="ECO:0000313" key="5">
    <source>
        <dbReference type="Proteomes" id="UP000078387"/>
    </source>
</evidence>
<dbReference type="VEuPathDB" id="AmoebaDB:EHI8A_026290"/>
<dbReference type="SUPFAM" id="SSF55753">
    <property type="entry name" value="Actin depolymerizing proteins"/>
    <property type="match status" value="1"/>
</dbReference>
<name>A0A5K1VPE4_ENTHI</name>
<dbReference type="GO" id="GO:0030864">
    <property type="term" value="C:cortical actin cytoskeleton"/>
    <property type="evidence" value="ECO:0007669"/>
    <property type="project" value="TreeGrafter"/>
</dbReference>
<dbReference type="VEuPathDB" id="AmoebaDB:EHI7A_012400"/>
<dbReference type="Proteomes" id="UP000078387">
    <property type="component" value="Unassembled WGS sequence"/>
</dbReference>
<dbReference type="GO" id="GO:0034316">
    <property type="term" value="P:negative regulation of Arp2/3 complex-mediated actin nucleation"/>
    <property type="evidence" value="ECO:0007669"/>
    <property type="project" value="TreeGrafter"/>
</dbReference>
<dbReference type="InterPro" id="IPR002108">
    <property type="entry name" value="ADF-H"/>
</dbReference>
<dbReference type="VEuPathDB" id="AmoebaDB:EHI_152990"/>
<dbReference type="CDD" id="cd11283">
    <property type="entry name" value="ADF_GMF-beta_like"/>
    <property type="match status" value="1"/>
</dbReference>
<evidence type="ECO:0000313" key="4">
    <source>
        <dbReference type="EMBL" id="GAT91552.1"/>
    </source>
</evidence>
<evidence type="ECO:0000256" key="1">
    <source>
        <dbReference type="ARBA" id="ARBA00010055"/>
    </source>
</evidence>
<dbReference type="EMBL" id="BDEQ01000001">
    <property type="protein sequence ID" value="GAT91552.1"/>
    <property type="molecule type" value="Genomic_DNA"/>
</dbReference>
<dbReference type="Gene3D" id="3.40.20.10">
    <property type="entry name" value="Severin"/>
    <property type="match status" value="1"/>
</dbReference>
<dbReference type="GO" id="GO:0071933">
    <property type="term" value="F:Arp2/3 complex binding"/>
    <property type="evidence" value="ECO:0007669"/>
    <property type="project" value="InterPro"/>
</dbReference>
<dbReference type="SMR" id="A0A5K1VPE4"/>
<dbReference type="VEuPathDB" id="AmoebaDB:KM1_054930"/>